<proteinExistence type="inferred from homology"/>
<dbReference type="PANTHER" id="PTHR21087:SF23">
    <property type="entry name" value="INACTIVE SHIKIMATE KINASE LIKE 2, CHLOROPLASTIC-RELATED"/>
    <property type="match status" value="1"/>
</dbReference>
<dbReference type="InterPro" id="IPR031322">
    <property type="entry name" value="Shikimate/glucono_kinase"/>
</dbReference>
<dbReference type="Gramene" id="EFJ15213">
    <property type="protein sequence ID" value="EFJ15213"/>
    <property type="gene ID" value="SELMODRAFT_118907"/>
</dbReference>
<dbReference type="Proteomes" id="UP000001514">
    <property type="component" value="Unassembled WGS sequence"/>
</dbReference>
<gene>
    <name evidence="3" type="ORF">SELMODRAFT_118907</name>
</gene>
<sequence length="305" mass="33723">MQFRDDGGELELRLQVPPDHEEISSKNVAINAHDFSLDVALMSQKGIRTLLSIPRLYSRIKPIETMWYALCRFIDEDEIVLSLKKQDVTQPWPGLLEAWEYLGKGVAGMLKATSIYIVGDSTLINSAVAQELALALGYVPLESKKLMEQLLKTSLDDYAKLEDRDAVAELECKVFETLSKQLRVVVATLGGVQGAASKPHSWRFMYAGFTVWLSRSQSQDEAGAEKEAVKAKEEGSVVYSKAETVVALSGWEEGAARDAAEGCLRALKYLIESDKELPGNKSLYVRLGARGDWPNIMPPGWDPAA</sequence>
<dbReference type="SUPFAM" id="SSF49764">
    <property type="entry name" value="HSP20-like chaperones"/>
    <property type="match status" value="1"/>
</dbReference>
<dbReference type="HOGENOM" id="CLU_050606_1_0_1"/>
<dbReference type="KEGG" id="smo:SELMODRAFT_118907"/>
<dbReference type="PANTHER" id="PTHR21087">
    <property type="entry name" value="SHIKIMATE KINASE"/>
    <property type="match status" value="1"/>
</dbReference>
<dbReference type="EMBL" id="GL377624">
    <property type="protein sequence ID" value="EFJ15213.1"/>
    <property type="molecule type" value="Genomic_DNA"/>
</dbReference>
<comment type="similarity">
    <text evidence="1">Belongs to the shikimate kinase family.</text>
</comment>
<dbReference type="CDD" id="cd06463">
    <property type="entry name" value="p23_like"/>
    <property type="match status" value="1"/>
</dbReference>
<keyword evidence="4" id="KW-1185">Reference proteome</keyword>
<dbReference type="InterPro" id="IPR007052">
    <property type="entry name" value="CS_dom"/>
</dbReference>
<reference evidence="3 4" key="1">
    <citation type="journal article" date="2011" name="Science">
        <title>The Selaginella genome identifies genetic changes associated with the evolution of vascular plants.</title>
        <authorList>
            <person name="Banks J.A."/>
            <person name="Nishiyama T."/>
            <person name="Hasebe M."/>
            <person name="Bowman J.L."/>
            <person name="Gribskov M."/>
            <person name="dePamphilis C."/>
            <person name="Albert V.A."/>
            <person name="Aono N."/>
            <person name="Aoyama T."/>
            <person name="Ambrose B.A."/>
            <person name="Ashton N.W."/>
            <person name="Axtell M.J."/>
            <person name="Barker E."/>
            <person name="Barker M.S."/>
            <person name="Bennetzen J.L."/>
            <person name="Bonawitz N.D."/>
            <person name="Chapple C."/>
            <person name="Cheng C."/>
            <person name="Correa L.G."/>
            <person name="Dacre M."/>
            <person name="DeBarry J."/>
            <person name="Dreyer I."/>
            <person name="Elias M."/>
            <person name="Engstrom E.M."/>
            <person name="Estelle M."/>
            <person name="Feng L."/>
            <person name="Finet C."/>
            <person name="Floyd S.K."/>
            <person name="Frommer W.B."/>
            <person name="Fujita T."/>
            <person name="Gramzow L."/>
            <person name="Gutensohn M."/>
            <person name="Harholt J."/>
            <person name="Hattori M."/>
            <person name="Heyl A."/>
            <person name="Hirai T."/>
            <person name="Hiwatashi Y."/>
            <person name="Ishikawa M."/>
            <person name="Iwata M."/>
            <person name="Karol K.G."/>
            <person name="Koehler B."/>
            <person name="Kolukisaoglu U."/>
            <person name="Kubo M."/>
            <person name="Kurata T."/>
            <person name="Lalonde S."/>
            <person name="Li K."/>
            <person name="Li Y."/>
            <person name="Litt A."/>
            <person name="Lyons E."/>
            <person name="Manning G."/>
            <person name="Maruyama T."/>
            <person name="Michael T.P."/>
            <person name="Mikami K."/>
            <person name="Miyazaki S."/>
            <person name="Morinaga S."/>
            <person name="Murata T."/>
            <person name="Mueller-Roeber B."/>
            <person name="Nelson D.R."/>
            <person name="Obara M."/>
            <person name="Oguri Y."/>
            <person name="Olmstead R.G."/>
            <person name="Onodera N."/>
            <person name="Petersen B.L."/>
            <person name="Pils B."/>
            <person name="Prigge M."/>
            <person name="Rensing S.A."/>
            <person name="Riano-Pachon D.M."/>
            <person name="Roberts A.W."/>
            <person name="Sato Y."/>
            <person name="Scheller H.V."/>
            <person name="Schulz B."/>
            <person name="Schulz C."/>
            <person name="Shakirov E.V."/>
            <person name="Shibagaki N."/>
            <person name="Shinohara N."/>
            <person name="Shippen D.E."/>
            <person name="Soerensen I."/>
            <person name="Sotooka R."/>
            <person name="Sugimoto N."/>
            <person name="Sugita M."/>
            <person name="Sumikawa N."/>
            <person name="Tanurdzic M."/>
            <person name="Theissen G."/>
            <person name="Ulvskov P."/>
            <person name="Wakazuki S."/>
            <person name="Weng J.K."/>
            <person name="Willats W.W."/>
            <person name="Wipf D."/>
            <person name="Wolf P.G."/>
            <person name="Yang L."/>
            <person name="Zimmer A.D."/>
            <person name="Zhu Q."/>
            <person name="Mitros T."/>
            <person name="Hellsten U."/>
            <person name="Loque D."/>
            <person name="Otillar R."/>
            <person name="Salamov A."/>
            <person name="Schmutz J."/>
            <person name="Shapiro H."/>
            <person name="Lindquist E."/>
            <person name="Lucas S."/>
            <person name="Rokhsar D."/>
            <person name="Grigoriev I.V."/>
        </authorList>
    </citation>
    <scope>NUCLEOTIDE SEQUENCE [LARGE SCALE GENOMIC DNA]</scope>
</reference>
<evidence type="ECO:0000313" key="3">
    <source>
        <dbReference type="EMBL" id="EFJ15213.1"/>
    </source>
</evidence>
<evidence type="ECO:0000313" key="4">
    <source>
        <dbReference type="Proteomes" id="UP000001514"/>
    </source>
</evidence>
<protein>
    <recommendedName>
        <fullName evidence="2">CS domain-containing protein</fullName>
    </recommendedName>
</protein>
<dbReference type="Gene3D" id="3.40.50.300">
    <property type="entry name" value="P-loop containing nucleotide triphosphate hydrolases"/>
    <property type="match status" value="1"/>
</dbReference>
<dbReference type="InParanoid" id="D8SKE6"/>
<dbReference type="InterPro" id="IPR008978">
    <property type="entry name" value="HSP20-like_chaperone"/>
</dbReference>
<evidence type="ECO:0000256" key="1">
    <source>
        <dbReference type="ARBA" id="ARBA00006997"/>
    </source>
</evidence>
<organism evidence="4">
    <name type="scientific">Selaginella moellendorffii</name>
    <name type="common">Spikemoss</name>
    <dbReference type="NCBI Taxonomy" id="88036"/>
    <lineage>
        <taxon>Eukaryota</taxon>
        <taxon>Viridiplantae</taxon>
        <taxon>Streptophyta</taxon>
        <taxon>Embryophyta</taxon>
        <taxon>Tracheophyta</taxon>
        <taxon>Lycopodiopsida</taxon>
        <taxon>Selaginellales</taxon>
        <taxon>Selaginellaceae</taxon>
        <taxon>Selaginella</taxon>
    </lineage>
</organism>
<dbReference type="PROSITE" id="PS51203">
    <property type="entry name" value="CS"/>
    <property type="match status" value="1"/>
</dbReference>
<dbReference type="OMA" id="KMGCRGD"/>
<name>D8SKE6_SELML</name>
<evidence type="ECO:0000259" key="2">
    <source>
        <dbReference type="PROSITE" id="PS51203"/>
    </source>
</evidence>
<dbReference type="AlphaFoldDB" id="D8SKE6"/>
<dbReference type="STRING" id="88036.D8SKE6"/>
<feature type="domain" description="CS" evidence="2">
    <location>
        <begin position="1"/>
        <end position="96"/>
    </location>
</feature>
<dbReference type="InterPro" id="IPR027417">
    <property type="entry name" value="P-loop_NTPase"/>
</dbReference>
<accession>D8SKE6</accession>
<dbReference type="Gene3D" id="2.60.40.790">
    <property type="match status" value="1"/>
</dbReference>
<dbReference type="FunCoup" id="D8SKE6">
    <property type="interactions" value="1698"/>
</dbReference>
<dbReference type="Pfam" id="PF01202">
    <property type="entry name" value="SKI"/>
    <property type="match status" value="1"/>
</dbReference>
<dbReference type="eggNOG" id="ENOG502QS29">
    <property type="taxonomic scope" value="Eukaryota"/>
</dbReference>